<feature type="compositionally biased region" description="Low complexity" evidence="1">
    <location>
        <begin position="42"/>
        <end position="52"/>
    </location>
</feature>
<evidence type="ECO:0000256" key="2">
    <source>
        <dbReference type="SAM" id="Phobius"/>
    </source>
</evidence>
<protein>
    <submittedName>
        <fullName evidence="3">Uncharacterized protein</fullName>
    </submittedName>
</protein>
<keyword evidence="2" id="KW-0472">Membrane</keyword>
<keyword evidence="4" id="KW-1185">Reference proteome</keyword>
<dbReference type="EMBL" id="JARIHO010000015">
    <property type="protein sequence ID" value="KAJ7349633.1"/>
    <property type="molecule type" value="Genomic_DNA"/>
</dbReference>
<evidence type="ECO:0000313" key="4">
    <source>
        <dbReference type="Proteomes" id="UP001218218"/>
    </source>
</evidence>
<accession>A0AAD7EUS0</accession>
<dbReference type="Proteomes" id="UP001218218">
    <property type="component" value="Unassembled WGS sequence"/>
</dbReference>
<feature type="region of interest" description="Disordered" evidence="1">
    <location>
        <begin position="411"/>
        <end position="430"/>
    </location>
</feature>
<reference evidence="3" key="1">
    <citation type="submission" date="2023-03" db="EMBL/GenBank/DDBJ databases">
        <title>Massive genome expansion in bonnet fungi (Mycena s.s.) driven by repeated elements and novel gene families across ecological guilds.</title>
        <authorList>
            <consortium name="Lawrence Berkeley National Laboratory"/>
            <person name="Harder C.B."/>
            <person name="Miyauchi S."/>
            <person name="Viragh M."/>
            <person name="Kuo A."/>
            <person name="Thoen E."/>
            <person name="Andreopoulos B."/>
            <person name="Lu D."/>
            <person name="Skrede I."/>
            <person name="Drula E."/>
            <person name="Henrissat B."/>
            <person name="Morin E."/>
            <person name="Kohler A."/>
            <person name="Barry K."/>
            <person name="LaButti K."/>
            <person name="Morin E."/>
            <person name="Salamov A."/>
            <person name="Lipzen A."/>
            <person name="Mereny Z."/>
            <person name="Hegedus B."/>
            <person name="Baldrian P."/>
            <person name="Stursova M."/>
            <person name="Weitz H."/>
            <person name="Taylor A."/>
            <person name="Grigoriev I.V."/>
            <person name="Nagy L.G."/>
            <person name="Martin F."/>
            <person name="Kauserud H."/>
        </authorList>
    </citation>
    <scope>NUCLEOTIDE SEQUENCE</scope>
    <source>
        <strain evidence="3">CBHHK002</strain>
    </source>
</reference>
<name>A0AAD7EUS0_9AGAR</name>
<feature type="region of interest" description="Disordered" evidence="1">
    <location>
        <begin position="371"/>
        <end position="394"/>
    </location>
</feature>
<evidence type="ECO:0000313" key="3">
    <source>
        <dbReference type="EMBL" id="KAJ7349633.1"/>
    </source>
</evidence>
<keyword evidence="2" id="KW-1133">Transmembrane helix</keyword>
<dbReference type="AlphaFoldDB" id="A0AAD7EUS0"/>
<feature type="compositionally biased region" description="Low complexity" evidence="1">
    <location>
        <begin position="268"/>
        <end position="281"/>
    </location>
</feature>
<comment type="caution">
    <text evidence="3">The sequence shown here is derived from an EMBL/GenBank/DDBJ whole genome shotgun (WGS) entry which is preliminary data.</text>
</comment>
<feature type="region of interest" description="Disordered" evidence="1">
    <location>
        <begin position="257"/>
        <end position="295"/>
    </location>
</feature>
<sequence>MSPDLSPTAMEATMSTSAGTIRIIHARLSPTHSPFQSPPDSPSLSASGSSVSSFPSASSSFFFSSAAASPPHEPAPHPVEETLIIPSLTLPALLLSPKQLQGPLTRLLVLGPPDVATAALFVDNPDALDPNAWVYEDGFRVLRTSTEWREPTDNDSNDNDSNSERWNIELVALGEDVHQLDIAAIEDRMLAPFRSVASLLAPPLLSSAHEEELLTSLLMGHEVPLYTALLVVSPSRSASTHPSSSNASLSASNSVTLDSAMPSTAPHNSSSNVSVSSVSNSAPDPLAPTPSEMEVDIPETLRRLVPVIVLVPDPEPTPSPAHHRRDRSRSHSRSRSPTNADTDLDMDMDFGADHAADPNDTTVALPASASASGLDLDVPPTARLPTRPRHAARERTVTYPRAATTTAADFTSTATSLTSPHTHTPSTLRGALRPPALRALRAAAAARFVRWWRAGGVDPYAADPRPAHHRSTHDDSAPASPLRLIVPLQRPEKAPLPLVVRLTEKGQAPVPPSARHAHTPPFARVHVQPYAHADPLHLPSLLALVRDVVRAWAWAGAGVGGEGDGGGGGKVTVKGWRRGWAFVAGVLLGVGVGVWAAS</sequence>
<feature type="region of interest" description="Disordered" evidence="1">
    <location>
        <begin position="311"/>
        <end position="347"/>
    </location>
</feature>
<keyword evidence="2" id="KW-0812">Transmembrane</keyword>
<gene>
    <name evidence="3" type="ORF">DFH08DRAFT_123304</name>
</gene>
<feature type="transmembrane region" description="Helical" evidence="2">
    <location>
        <begin position="579"/>
        <end position="597"/>
    </location>
</feature>
<organism evidence="3 4">
    <name type="scientific">Mycena albidolilacea</name>
    <dbReference type="NCBI Taxonomy" id="1033008"/>
    <lineage>
        <taxon>Eukaryota</taxon>
        <taxon>Fungi</taxon>
        <taxon>Dikarya</taxon>
        <taxon>Basidiomycota</taxon>
        <taxon>Agaricomycotina</taxon>
        <taxon>Agaricomycetes</taxon>
        <taxon>Agaricomycetidae</taxon>
        <taxon>Agaricales</taxon>
        <taxon>Marasmiineae</taxon>
        <taxon>Mycenaceae</taxon>
        <taxon>Mycena</taxon>
    </lineage>
</organism>
<evidence type="ECO:0000256" key="1">
    <source>
        <dbReference type="SAM" id="MobiDB-lite"/>
    </source>
</evidence>
<proteinExistence type="predicted"/>
<feature type="region of interest" description="Disordered" evidence="1">
    <location>
        <begin position="28"/>
        <end position="52"/>
    </location>
</feature>
<feature type="compositionally biased region" description="Basic residues" evidence="1">
    <location>
        <begin position="321"/>
        <end position="334"/>
    </location>
</feature>